<feature type="non-terminal residue" evidence="6">
    <location>
        <position position="1"/>
    </location>
</feature>
<proteinExistence type="predicted"/>
<feature type="non-terminal residue" evidence="6">
    <location>
        <position position="84"/>
    </location>
</feature>
<dbReference type="EMBL" id="KQ249377">
    <property type="protein sequence ID" value="KNC71163.1"/>
    <property type="molecule type" value="Genomic_DNA"/>
</dbReference>
<evidence type="ECO:0000256" key="2">
    <source>
        <dbReference type="ARBA" id="ARBA00022630"/>
    </source>
</evidence>
<evidence type="ECO:0000259" key="5">
    <source>
        <dbReference type="Pfam" id="PF00667"/>
    </source>
</evidence>
<dbReference type="InterPro" id="IPR003097">
    <property type="entry name" value="CysJ-like_FAD-binding"/>
</dbReference>
<dbReference type="OrthoDB" id="1856718at2759"/>
<evidence type="ECO:0000256" key="4">
    <source>
        <dbReference type="ARBA" id="ARBA00023002"/>
    </source>
</evidence>
<dbReference type="RefSeq" id="XP_014145065.1">
    <property type="nucleotide sequence ID" value="XM_014289590.1"/>
</dbReference>
<protein>
    <recommendedName>
        <fullName evidence="5">Sulfite reductase [NADPH] flavoprotein alpha-component-like FAD-binding domain-containing protein</fullName>
    </recommendedName>
</protein>
<keyword evidence="2" id="KW-0285">Flavoprotein</keyword>
<dbReference type="InterPro" id="IPR017938">
    <property type="entry name" value="Riboflavin_synthase-like_b-brl"/>
</dbReference>
<accession>A0A0L0F4P8</accession>
<dbReference type="Gene3D" id="1.20.990.10">
    <property type="entry name" value="NADPH-cytochrome p450 Reductase, Chain A, domain 3"/>
    <property type="match status" value="1"/>
</dbReference>
<evidence type="ECO:0000256" key="1">
    <source>
        <dbReference type="ARBA" id="ARBA00001974"/>
    </source>
</evidence>
<dbReference type="AlphaFoldDB" id="A0A0L0F4P8"/>
<gene>
    <name evidence="6" type="ORF">SARC_16301</name>
</gene>
<dbReference type="GeneID" id="25916805"/>
<evidence type="ECO:0000313" key="6">
    <source>
        <dbReference type="EMBL" id="KNC71163.1"/>
    </source>
</evidence>
<dbReference type="Proteomes" id="UP000054560">
    <property type="component" value="Unassembled WGS sequence"/>
</dbReference>
<keyword evidence="3" id="KW-0274">FAD</keyword>
<dbReference type="InterPro" id="IPR023173">
    <property type="entry name" value="NADPH_Cyt_P450_Rdtase_alpha"/>
</dbReference>
<organism evidence="6 7">
    <name type="scientific">Sphaeroforma arctica JP610</name>
    <dbReference type="NCBI Taxonomy" id="667725"/>
    <lineage>
        <taxon>Eukaryota</taxon>
        <taxon>Ichthyosporea</taxon>
        <taxon>Ichthyophonida</taxon>
        <taxon>Sphaeroforma</taxon>
    </lineage>
</organism>
<reference evidence="6 7" key="1">
    <citation type="submission" date="2011-02" db="EMBL/GenBank/DDBJ databases">
        <title>The Genome Sequence of Sphaeroforma arctica JP610.</title>
        <authorList>
            <consortium name="The Broad Institute Genome Sequencing Platform"/>
            <person name="Russ C."/>
            <person name="Cuomo C."/>
            <person name="Young S.K."/>
            <person name="Zeng Q."/>
            <person name="Gargeya S."/>
            <person name="Alvarado L."/>
            <person name="Berlin A."/>
            <person name="Chapman S.B."/>
            <person name="Chen Z."/>
            <person name="Freedman E."/>
            <person name="Gellesch M."/>
            <person name="Goldberg J."/>
            <person name="Griggs A."/>
            <person name="Gujja S."/>
            <person name="Heilman E."/>
            <person name="Heiman D."/>
            <person name="Howarth C."/>
            <person name="Mehta T."/>
            <person name="Neiman D."/>
            <person name="Pearson M."/>
            <person name="Roberts A."/>
            <person name="Saif S."/>
            <person name="Shea T."/>
            <person name="Shenoy N."/>
            <person name="Sisk P."/>
            <person name="Stolte C."/>
            <person name="Sykes S."/>
            <person name="White J."/>
            <person name="Yandava C."/>
            <person name="Burger G."/>
            <person name="Gray M.W."/>
            <person name="Holland P.W.H."/>
            <person name="King N."/>
            <person name="Lang F.B.F."/>
            <person name="Roger A.J."/>
            <person name="Ruiz-Trillo I."/>
            <person name="Haas B."/>
            <person name="Nusbaum C."/>
            <person name="Birren B."/>
        </authorList>
    </citation>
    <scope>NUCLEOTIDE SEQUENCE [LARGE SCALE GENOMIC DNA]</scope>
    <source>
        <strain evidence="6 7">JP610</strain>
    </source>
</reference>
<dbReference type="STRING" id="667725.A0A0L0F4P8"/>
<comment type="cofactor">
    <cofactor evidence="1">
        <name>FAD</name>
        <dbReference type="ChEBI" id="CHEBI:57692"/>
    </cofactor>
</comment>
<feature type="domain" description="Sulfite reductase [NADPH] flavoprotein alpha-component-like FAD-binding" evidence="5">
    <location>
        <begin position="2"/>
        <end position="83"/>
    </location>
</feature>
<keyword evidence="4" id="KW-0560">Oxidoreductase</keyword>
<name>A0A0L0F4P8_9EUKA</name>
<dbReference type="SUPFAM" id="SSF63380">
    <property type="entry name" value="Riboflavin synthase domain-like"/>
    <property type="match status" value="1"/>
</dbReference>
<dbReference type="Pfam" id="PF00667">
    <property type="entry name" value="FAD_binding_1"/>
    <property type="match status" value="1"/>
</dbReference>
<sequence length="84" mass="9477">EIDSLVKALGVSASLDSAVLLRLRNDTSRRDLPVHLLGCQTMRMCLQHHVDIRKIPRQGFLRVLADHTEDADEKKALLYLSSPE</sequence>
<evidence type="ECO:0000313" key="7">
    <source>
        <dbReference type="Proteomes" id="UP000054560"/>
    </source>
</evidence>
<evidence type="ECO:0000256" key="3">
    <source>
        <dbReference type="ARBA" id="ARBA00022827"/>
    </source>
</evidence>
<keyword evidence="7" id="KW-1185">Reference proteome</keyword>
<dbReference type="GO" id="GO:0016491">
    <property type="term" value="F:oxidoreductase activity"/>
    <property type="evidence" value="ECO:0007669"/>
    <property type="project" value="UniProtKB-KW"/>
</dbReference>